<sequence length="201" mass="21145">MPHHGVDYSKAKTAARSSESSVRFDDGECDFLADASEAQRIPAGDHPARYHPLTTRYQRAQASAGPVACAAKCARDVAGSVAGAAAKLDLSALQCTEAGHMAHALWRYVVGQQVMGGLEGAVSRRVWAAQSRDGAGHVGGVAEVPGAVGDEDRAAWSIPQRFLEAQGAPFSESPSFVSVSRNAHPRAAAASLRAEFEDFEE</sequence>
<keyword evidence="2" id="KW-1185">Reference proteome</keyword>
<accession>A0ABR0KT43</accession>
<name>A0ABR0KT43_9PEZI</name>
<dbReference type="EMBL" id="JAVRRA010024836">
    <property type="protein sequence ID" value="KAK5128158.1"/>
    <property type="molecule type" value="Genomic_DNA"/>
</dbReference>
<proteinExistence type="predicted"/>
<dbReference type="Proteomes" id="UP001357485">
    <property type="component" value="Unassembled WGS sequence"/>
</dbReference>
<feature type="non-terminal residue" evidence="1">
    <location>
        <position position="201"/>
    </location>
</feature>
<comment type="caution">
    <text evidence="1">The sequence shown here is derived from an EMBL/GenBank/DDBJ whole genome shotgun (WGS) entry which is preliminary data.</text>
</comment>
<gene>
    <name evidence="1" type="ORF">LTR16_002633</name>
</gene>
<organism evidence="1 2">
    <name type="scientific">Cryomyces antarcticus</name>
    <dbReference type="NCBI Taxonomy" id="329879"/>
    <lineage>
        <taxon>Eukaryota</taxon>
        <taxon>Fungi</taxon>
        <taxon>Dikarya</taxon>
        <taxon>Ascomycota</taxon>
        <taxon>Pezizomycotina</taxon>
        <taxon>Dothideomycetes</taxon>
        <taxon>Dothideomycetes incertae sedis</taxon>
        <taxon>Cryomyces</taxon>
    </lineage>
</organism>
<evidence type="ECO:0000313" key="1">
    <source>
        <dbReference type="EMBL" id="KAK5128158.1"/>
    </source>
</evidence>
<protein>
    <submittedName>
        <fullName evidence="1">Uncharacterized protein</fullName>
    </submittedName>
</protein>
<reference evidence="1 2" key="1">
    <citation type="submission" date="2023-08" db="EMBL/GenBank/DDBJ databases">
        <title>Black Yeasts Isolated from many extreme environments.</title>
        <authorList>
            <person name="Coleine C."/>
            <person name="Stajich J.E."/>
            <person name="Selbmann L."/>
        </authorList>
    </citation>
    <scope>NUCLEOTIDE SEQUENCE [LARGE SCALE GENOMIC DNA]</scope>
    <source>
        <strain evidence="1 2">CCFEE 536</strain>
    </source>
</reference>
<evidence type="ECO:0000313" key="2">
    <source>
        <dbReference type="Proteomes" id="UP001357485"/>
    </source>
</evidence>